<feature type="domain" description="AAA+ ATPase" evidence="5">
    <location>
        <begin position="486"/>
        <end position="623"/>
    </location>
</feature>
<dbReference type="Gene3D" id="3.10.330.10">
    <property type="match status" value="1"/>
</dbReference>
<dbReference type="GeneID" id="10462211"/>
<evidence type="ECO:0000256" key="1">
    <source>
        <dbReference type="ARBA" id="ARBA00009833"/>
    </source>
</evidence>
<evidence type="ECO:0000256" key="2">
    <source>
        <dbReference type="ARBA" id="ARBA00022737"/>
    </source>
</evidence>
<dbReference type="InterPro" id="IPR029067">
    <property type="entry name" value="CDC48_domain_2-like_sf"/>
</dbReference>
<dbReference type="SMART" id="SM00382">
    <property type="entry name" value="AAA"/>
    <property type="match status" value="2"/>
</dbReference>
<dbReference type="Gene3D" id="2.40.40.20">
    <property type="match status" value="1"/>
</dbReference>
<dbReference type="Pfam" id="PF00004">
    <property type="entry name" value="AAA"/>
    <property type="match status" value="2"/>
</dbReference>
<dbReference type="Proteomes" id="UP000007807">
    <property type="component" value="Chromosome"/>
</dbReference>
<dbReference type="FunFam" id="2.40.40.20:FF:000007">
    <property type="entry name" value="AAA family ATPase"/>
    <property type="match status" value="1"/>
</dbReference>
<dbReference type="SUPFAM" id="SSF50692">
    <property type="entry name" value="ADC-like"/>
    <property type="match status" value="1"/>
</dbReference>
<evidence type="ECO:0000256" key="3">
    <source>
        <dbReference type="ARBA" id="ARBA00022741"/>
    </source>
</evidence>
<dbReference type="PANTHER" id="PTHR23077:SF171">
    <property type="entry name" value="NUCLEAR VALOSIN-CONTAINING PROTEIN-LIKE"/>
    <property type="match status" value="1"/>
</dbReference>
<dbReference type="InterPro" id="IPR003960">
    <property type="entry name" value="ATPase_AAA_CS"/>
</dbReference>
<feature type="domain" description="CDC48" evidence="6">
    <location>
        <begin position="108"/>
        <end position="170"/>
    </location>
</feature>
<dbReference type="InterPro" id="IPR050168">
    <property type="entry name" value="AAA_ATPase_domain"/>
</dbReference>
<feature type="domain" description="CDC48 N-terminal subdomain" evidence="7">
    <location>
        <begin position="10"/>
        <end position="93"/>
    </location>
</feature>
<dbReference type="NCBIfam" id="TIGR01243">
    <property type="entry name" value="CDC48"/>
    <property type="match status" value="1"/>
</dbReference>
<dbReference type="AlphaFoldDB" id="F4C0R7"/>
<dbReference type="InterPro" id="IPR027417">
    <property type="entry name" value="P-loop_NTPase"/>
</dbReference>
<dbReference type="InParanoid" id="F4C0R7"/>
<dbReference type="OrthoDB" id="77269at2157"/>
<feature type="domain" description="AAA+ ATPase" evidence="5">
    <location>
        <begin position="214"/>
        <end position="350"/>
    </location>
</feature>
<dbReference type="InterPro" id="IPR003593">
    <property type="entry name" value="AAA+_ATPase"/>
</dbReference>
<evidence type="ECO:0000259" key="7">
    <source>
        <dbReference type="SMART" id="SM01073"/>
    </source>
</evidence>
<dbReference type="STRING" id="990316.MCON_2891"/>
<dbReference type="InterPro" id="IPR004201">
    <property type="entry name" value="Cdc48_dom2"/>
</dbReference>
<dbReference type="PANTHER" id="PTHR23077">
    <property type="entry name" value="AAA-FAMILY ATPASE"/>
    <property type="match status" value="1"/>
</dbReference>
<dbReference type="HOGENOM" id="CLU_000688_12_3_2"/>
<evidence type="ECO:0000259" key="5">
    <source>
        <dbReference type="SMART" id="SM00382"/>
    </source>
</evidence>
<keyword evidence="4" id="KW-0067">ATP-binding</keyword>
<dbReference type="GO" id="GO:0005737">
    <property type="term" value="C:cytoplasm"/>
    <property type="evidence" value="ECO:0007669"/>
    <property type="project" value="UniProtKB-ARBA"/>
</dbReference>
<dbReference type="RefSeq" id="WP_013720278.1">
    <property type="nucleotide sequence ID" value="NC_015416.1"/>
</dbReference>
<dbReference type="InterPro" id="IPR003959">
    <property type="entry name" value="ATPase_AAA_core"/>
</dbReference>
<dbReference type="Gene3D" id="1.10.8.60">
    <property type="match status" value="2"/>
</dbReference>
<keyword evidence="3" id="KW-0547">Nucleotide-binding</keyword>
<dbReference type="Gene3D" id="3.40.50.300">
    <property type="entry name" value="P-loop containing nucleotide triphosphate hydrolases"/>
    <property type="match status" value="2"/>
</dbReference>
<dbReference type="SUPFAM" id="SSF54585">
    <property type="entry name" value="Cdc48 domain 2-like"/>
    <property type="match status" value="1"/>
</dbReference>
<evidence type="ECO:0000313" key="9">
    <source>
        <dbReference type="Proteomes" id="UP000007807"/>
    </source>
</evidence>
<keyword evidence="9" id="KW-1185">Reference proteome</keyword>
<reference evidence="8 9" key="1">
    <citation type="journal article" date="2011" name="J. Bacteriol.">
        <title>Complete genome sequence of Methanosaeta concilii, a specialist in aceticlastic methanogenesis.</title>
        <authorList>
            <person name="Barber R.D."/>
            <person name="Zhang L."/>
            <person name="Harnack M."/>
            <person name="Olson M.V."/>
            <person name="Kaul R."/>
            <person name="Ingram-Smith C."/>
            <person name="Smith K.S."/>
        </authorList>
    </citation>
    <scope>NUCLEOTIDE SEQUENCE [LARGE SCALE GENOMIC DNA]</scope>
    <source>
        <strain evidence="9">ATCC 5969 / DSM 3671 / JCM 10134 / NBRC 103675 / OCM 69 / GP-6</strain>
    </source>
</reference>
<dbReference type="SMART" id="SM01073">
    <property type="entry name" value="CDC48_N"/>
    <property type="match status" value="1"/>
</dbReference>
<dbReference type="SUPFAM" id="SSF52540">
    <property type="entry name" value="P-loop containing nucleoside triphosphate hydrolases"/>
    <property type="match status" value="2"/>
</dbReference>
<accession>F4C0R7</accession>
<sequence length="725" mass="80593">MKPAEDASVLLRVAEAYHKDAGKGVARINPIILAQLGVENGGVVEINARDKVYAIAWPGTPEDPQDIIRIDGNTRSNLGTGIDNRVNVRRATARPARKIVVAPTRQIRLMGGQQYLLRMLQGRAVVKGEMLRVEMINSSLNLAVVSTVPNGPVLVTQETIISITRETLDELALHVRDISYEDIGGLSREIREIREMIEVPLRHPELFSRLGINPPRGVLLHGPPGTGKTLIARAVAGETDANFISISGPEIVSKFYGESEQRLRQIFDEASKAAPSIIFIDEIDSIAPKREEVSGDLERRVVAQILSLMDGLSSRGEVIVIAATNRPNALDPAIRRGGRFDREIEIGIPNRNGRLEVLYVHTRGMPLDESLDLMEIADSTHGFVGADLYALCKEAAMRTLERALPDLDVKEDIPLDVLDNLNVTREDFLSALKKIEPSAMREVFVEVAQVHWDEVGGLDEAKRSLVEAVEWPLMYPEAFASVGVRPPRGILLYGLPGTGKTLLVRALATESNVNFISVKGPELLSKWVGESERAVREIFRKARQAAPALVFFDEIDSIVPARGSGSDSHVTERVVSQFLTEMDGLMELKDVVIVAATNRPDLLDSSLLRPGRFDRLVYIPMPDKEARQKILEIYLSKMPAYEVSAQWLADITENFSGADLEMLCREAGMLALREHIRPGMKREELIVDKILVTEKRFQEASEYIRPHLSKDMLQGYTKMIREFQV</sequence>
<dbReference type="Pfam" id="PF02933">
    <property type="entry name" value="CDC48_2"/>
    <property type="match status" value="1"/>
</dbReference>
<dbReference type="InterPro" id="IPR041569">
    <property type="entry name" value="AAA_lid_3"/>
</dbReference>
<protein>
    <submittedName>
        <fullName evidence="8">AAA family ATPase, CDC48 subfamily</fullName>
    </submittedName>
</protein>
<dbReference type="CDD" id="cd19511">
    <property type="entry name" value="RecA-like_CDC48_r2-like"/>
    <property type="match status" value="1"/>
</dbReference>
<organism evidence="8 9">
    <name type="scientific">Methanothrix soehngenii (strain ATCC 5969 / DSM 3671 / JCM 10134 / NBRC 103675 / OCM 69 / GP-6)</name>
    <name type="common">Methanosaeta concilii</name>
    <dbReference type="NCBI Taxonomy" id="990316"/>
    <lineage>
        <taxon>Archaea</taxon>
        <taxon>Methanobacteriati</taxon>
        <taxon>Methanobacteriota</taxon>
        <taxon>Stenosarchaea group</taxon>
        <taxon>Methanomicrobia</taxon>
        <taxon>Methanotrichales</taxon>
        <taxon>Methanotrichaceae</taxon>
        <taxon>Methanothrix</taxon>
    </lineage>
</organism>
<proteinExistence type="inferred from homology"/>
<dbReference type="KEGG" id="mcj:MCON_2891"/>
<dbReference type="Pfam" id="PF02359">
    <property type="entry name" value="CDC48_N"/>
    <property type="match status" value="1"/>
</dbReference>
<evidence type="ECO:0000313" key="8">
    <source>
        <dbReference type="EMBL" id="AEB69255.1"/>
    </source>
</evidence>
<dbReference type="FunFam" id="3.40.50.300:FF:000018">
    <property type="entry name" value="Cell division control 48"/>
    <property type="match status" value="1"/>
</dbReference>
<dbReference type="GO" id="GO:0016887">
    <property type="term" value="F:ATP hydrolysis activity"/>
    <property type="evidence" value="ECO:0007669"/>
    <property type="project" value="InterPro"/>
</dbReference>
<dbReference type="SMART" id="SM01072">
    <property type="entry name" value="CDC48_2"/>
    <property type="match status" value="1"/>
</dbReference>
<evidence type="ECO:0000256" key="4">
    <source>
        <dbReference type="ARBA" id="ARBA00022840"/>
    </source>
</evidence>
<dbReference type="InterPro" id="IPR009010">
    <property type="entry name" value="Asp_de-COase-like_dom_sf"/>
</dbReference>
<dbReference type="InterPro" id="IPR005938">
    <property type="entry name" value="AAA_ATPase_CDC48"/>
</dbReference>
<dbReference type="FunFam" id="1.10.8.60:FF:000057">
    <property type="entry name" value="AAA family ATPase, CDC48 subfamily"/>
    <property type="match status" value="1"/>
</dbReference>
<comment type="similarity">
    <text evidence="1">Belongs to the AAA ATPase family. CDC48 subfamily.</text>
</comment>
<gene>
    <name evidence="8" type="ordered locus">MCON_2891</name>
</gene>
<evidence type="ECO:0000259" key="6">
    <source>
        <dbReference type="SMART" id="SM01072"/>
    </source>
</evidence>
<dbReference type="EMBL" id="CP002565">
    <property type="protein sequence ID" value="AEB69255.1"/>
    <property type="molecule type" value="Genomic_DNA"/>
</dbReference>
<keyword evidence="2" id="KW-0677">Repeat</keyword>
<dbReference type="FunFam" id="3.40.50.300:FF:000012">
    <property type="entry name" value="Transitional endoplasmic reticulum ATPase"/>
    <property type="match status" value="1"/>
</dbReference>
<dbReference type="InterPro" id="IPR003338">
    <property type="entry name" value="CDC4_N-term_subdom"/>
</dbReference>
<dbReference type="Pfam" id="PF17862">
    <property type="entry name" value="AAA_lid_3"/>
    <property type="match status" value="2"/>
</dbReference>
<dbReference type="PROSITE" id="PS00674">
    <property type="entry name" value="AAA"/>
    <property type="match status" value="2"/>
</dbReference>
<dbReference type="GO" id="GO:0005524">
    <property type="term" value="F:ATP binding"/>
    <property type="evidence" value="ECO:0007669"/>
    <property type="project" value="UniProtKB-KW"/>
</dbReference>
<name>F4C0R7_METSG</name>